<evidence type="ECO:0000259" key="1">
    <source>
        <dbReference type="Pfam" id="PF00483"/>
    </source>
</evidence>
<dbReference type="HOGENOM" id="CLU_029499_2_0_10"/>
<evidence type="ECO:0000313" key="2">
    <source>
        <dbReference type="EMBL" id="KKB56818.1"/>
    </source>
</evidence>
<dbReference type="Gene3D" id="3.90.550.10">
    <property type="entry name" value="Spore Coat Polysaccharide Biosynthesis Protein SpsA, Chain A"/>
    <property type="match status" value="1"/>
</dbReference>
<evidence type="ECO:0000313" key="3">
    <source>
        <dbReference type="Proteomes" id="UP000033047"/>
    </source>
</evidence>
<dbReference type="PANTHER" id="PTHR22572">
    <property type="entry name" value="SUGAR-1-PHOSPHATE GUANYL TRANSFERASE"/>
    <property type="match status" value="1"/>
</dbReference>
<organism evidence="2 3">
    <name type="scientific">Parabacteroides goldsteinii DSM 19448 = WAL 12034</name>
    <dbReference type="NCBI Taxonomy" id="927665"/>
    <lineage>
        <taxon>Bacteria</taxon>
        <taxon>Pseudomonadati</taxon>
        <taxon>Bacteroidota</taxon>
        <taxon>Bacteroidia</taxon>
        <taxon>Bacteroidales</taxon>
        <taxon>Tannerellaceae</taxon>
        <taxon>Parabacteroides</taxon>
    </lineage>
</organism>
<accession>A0A0F5JGG9</accession>
<proteinExistence type="predicted"/>
<dbReference type="AlphaFoldDB" id="A0A0F5JGG9"/>
<dbReference type="EMBL" id="AQHV01000010">
    <property type="protein sequence ID" value="KKB56818.1"/>
    <property type="molecule type" value="Genomic_DNA"/>
</dbReference>
<protein>
    <recommendedName>
        <fullName evidence="1">Nucleotidyl transferase domain-containing protein</fullName>
    </recommendedName>
</protein>
<reference evidence="2 3" key="1">
    <citation type="submission" date="2013-04" db="EMBL/GenBank/DDBJ databases">
        <title>The Genome Sequence of Parabacteroides goldsteinii DSM 19448.</title>
        <authorList>
            <consortium name="The Broad Institute Genomics Platform"/>
            <person name="Earl A."/>
            <person name="Ward D."/>
            <person name="Feldgarden M."/>
            <person name="Gevers D."/>
            <person name="Martens E."/>
            <person name="Sakamoto M."/>
            <person name="Benno Y."/>
            <person name="Song Y."/>
            <person name="Liu C."/>
            <person name="Lee J."/>
            <person name="Bolanos M."/>
            <person name="Vaisanen M.L."/>
            <person name="Finegold S.M."/>
            <person name="Walker B."/>
            <person name="Young S."/>
            <person name="Zeng Q."/>
            <person name="Gargeya S."/>
            <person name="Fitzgerald M."/>
            <person name="Haas B."/>
            <person name="Abouelleil A."/>
            <person name="Allen A.W."/>
            <person name="Alvarado L."/>
            <person name="Arachchi H.M."/>
            <person name="Berlin A.M."/>
            <person name="Chapman S.B."/>
            <person name="Gainer-Dewar J."/>
            <person name="Goldberg J."/>
            <person name="Griggs A."/>
            <person name="Gujja S."/>
            <person name="Hansen M."/>
            <person name="Howarth C."/>
            <person name="Imamovic A."/>
            <person name="Ireland A."/>
            <person name="Larimer J."/>
            <person name="McCowan C."/>
            <person name="Murphy C."/>
            <person name="Pearson M."/>
            <person name="Poon T.W."/>
            <person name="Priest M."/>
            <person name="Roberts A."/>
            <person name="Saif S."/>
            <person name="Shea T."/>
            <person name="Sisk P."/>
            <person name="Sykes S."/>
            <person name="Wortman J."/>
            <person name="Nusbaum C."/>
            <person name="Birren B."/>
        </authorList>
    </citation>
    <scope>NUCLEOTIDE SEQUENCE [LARGE SCALE GENOMIC DNA]</scope>
    <source>
        <strain evidence="2 3">DSM 19448</strain>
    </source>
</reference>
<dbReference type="CDD" id="cd06915">
    <property type="entry name" value="NTP_transferase_WcbM_like"/>
    <property type="match status" value="1"/>
</dbReference>
<dbReference type="RefSeq" id="WP_046145703.1">
    <property type="nucleotide sequence ID" value="NZ_KQ033912.1"/>
</dbReference>
<dbReference type="InterPro" id="IPR005835">
    <property type="entry name" value="NTP_transferase_dom"/>
</dbReference>
<feature type="domain" description="Nucleotidyl transferase" evidence="1">
    <location>
        <begin position="4"/>
        <end position="226"/>
    </location>
</feature>
<dbReference type="Pfam" id="PF00483">
    <property type="entry name" value="NTP_transferase"/>
    <property type="match status" value="1"/>
</dbReference>
<gene>
    <name evidence="2" type="ORF">HMPREF1535_01470</name>
</gene>
<dbReference type="InterPro" id="IPR050486">
    <property type="entry name" value="Mannose-1P_guanyltransferase"/>
</dbReference>
<dbReference type="STRING" id="927665.HMPREF1535_01470"/>
<dbReference type="Proteomes" id="UP000033047">
    <property type="component" value="Unassembled WGS sequence"/>
</dbReference>
<comment type="caution">
    <text evidence="2">The sequence shown here is derived from an EMBL/GenBank/DDBJ whole genome shotgun (WGS) entry which is preliminary data.</text>
</comment>
<name>A0A0F5JGG9_9BACT</name>
<sequence length="234" mass="26048">MECIILAGGMGTRLQSVVSDVPKCMAPVAGHPFLHYLITTLIEAGFKHIILSLGYKHEIIEEWLGANRFSADISTVVEEVPLGTGGAVKLALSKARTENVFVLNGDTFFGVNYPELLNLHRQTSASATLALKRMEKFSRYGVVDIEQDSRRILRFNEKQYCESGLINGGIYLINRNELDAYPAKFSLEKDFFEAKVTSSILSGYISEGYFIDIGIPDDYAQAQTDFKDGRYKAL</sequence>
<dbReference type="InterPro" id="IPR029044">
    <property type="entry name" value="Nucleotide-diphossugar_trans"/>
</dbReference>
<dbReference type="SUPFAM" id="SSF53448">
    <property type="entry name" value="Nucleotide-diphospho-sugar transferases"/>
    <property type="match status" value="1"/>
</dbReference>
<dbReference type="PATRIC" id="fig|927665.4.peg.1503"/>